<evidence type="ECO:0000313" key="3">
    <source>
        <dbReference type="Proteomes" id="UP000826990"/>
    </source>
</evidence>
<evidence type="ECO:0000313" key="2">
    <source>
        <dbReference type="EMBL" id="QYD25278.1"/>
    </source>
</evidence>
<proteinExistence type="predicted"/>
<accession>A0AAQ0EMS6</accession>
<dbReference type="RefSeq" id="WP_126327672.1">
    <property type="nucleotide sequence ID" value="NZ_AP022628.1"/>
</dbReference>
<protein>
    <recommendedName>
        <fullName evidence="4">Lipoprotein</fullName>
    </recommendedName>
</protein>
<dbReference type="EMBL" id="CP080107">
    <property type="protein sequence ID" value="QYD25278.1"/>
    <property type="molecule type" value="Genomic_DNA"/>
</dbReference>
<dbReference type="Proteomes" id="UP000826990">
    <property type="component" value="Chromosome"/>
</dbReference>
<organism evidence="2 3">
    <name type="scientific">Enterobacter asburiae</name>
    <dbReference type="NCBI Taxonomy" id="61645"/>
    <lineage>
        <taxon>Bacteria</taxon>
        <taxon>Pseudomonadati</taxon>
        <taxon>Pseudomonadota</taxon>
        <taxon>Gammaproteobacteria</taxon>
        <taxon>Enterobacterales</taxon>
        <taxon>Enterobacteriaceae</taxon>
        <taxon>Enterobacter</taxon>
        <taxon>Enterobacter cloacae complex</taxon>
    </lineage>
</organism>
<evidence type="ECO:0008006" key="4">
    <source>
        <dbReference type="Google" id="ProtNLM"/>
    </source>
</evidence>
<reference evidence="2" key="1">
    <citation type="submission" date="2021-07" db="EMBL/GenBank/DDBJ databases">
        <title>Characterization of Emerging Pathogens Carrying KPC-2 Gene in IncP-6 Plasmids Isolated from Urban Sewage in Argentina.</title>
        <authorList>
            <person name="Ghiglione B."/>
            <person name="Haim M.S."/>
            <person name="Dropa M."/>
        </authorList>
    </citation>
    <scope>NUCLEOTIDE SEQUENCE</scope>
    <source>
        <strain evidence="2">WW-19C</strain>
    </source>
</reference>
<name>A0AAQ0EMS6_ENTAS</name>
<keyword evidence="1" id="KW-0732">Signal</keyword>
<feature type="chain" id="PRO_5042907680" description="Lipoprotein" evidence="1">
    <location>
        <begin position="19"/>
        <end position="115"/>
    </location>
</feature>
<sequence>MKKIMIAAFLSVVMTGCANNPNASDYELCQAMSGDTFTSGSEAAQMMQARIQAGTSTVSAADCAAIAQSTAAGWQQKAANLNAASAAYNQSIQPKPTLETNCNPTINGGFTCTQQ</sequence>
<gene>
    <name evidence="2" type="ORF">KZX48_14605</name>
</gene>
<dbReference type="AlphaFoldDB" id="A0AAQ0EMS6"/>
<feature type="signal peptide" evidence="1">
    <location>
        <begin position="1"/>
        <end position="18"/>
    </location>
</feature>
<dbReference type="PROSITE" id="PS51257">
    <property type="entry name" value="PROKAR_LIPOPROTEIN"/>
    <property type="match status" value="1"/>
</dbReference>
<evidence type="ECO:0000256" key="1">
    <source>
        <dbReference type="SAM" id="SignalP"/>
    </source>
</evidence>